<accession>A0A382Z9R4</accession>
<dbReference type="SUPFAM" id="SSF51430">
    <property type="entry name" value="NAD(P)-linked oxidoreductase"/>
    <property type="match status" value="1"/>
</dbReference>
<proteinExistence type="predicted"/>
<dbReference type="Gene3D" id="3.20.20.100">
    <property type="entry name" value="NADP-dependent oxidoreductase domain"/>
    <property type="match status" value="1"/>
</dbReference>
<dbReference type="InterPro" id="IPR053135">
    <property type="entry name" value="AKR2_Oxidoreductase"/>
</dbReference>
<protein>
    <recommendedName>
        <fullName evidence="1">NADP-dependent oxidoreductase domain-containing protein</fullName>
    </recommendedName>
</protein>
<dbReference type="AlphaFoldDB" id="A0A382Z9R4"/>
<dbReference type="InterPro" id="IPR023210">
    <property type="entry name" value="NADP_OxRdtase_dom"/>
</dbReference>
<evidence type="ECO:0000259" key="1">
    <source>
        <dbReference type="Pfam" id="PF00248"/>
    </source>
</evidence>
<name>A0A382Z9R4_9ZZZZ</name>
<dbReference type="PANTHER" id="PTHR43312:SF1">
    <property type="entry name" value="NADP-DEPENDENT OXIDOREDUCTASE DOMAIN-CONTAINING PROTEIN"/>
    <property type="match status" value="1"/>
</dbReference>
<feature type="non-terminal residue" evidence="2">
    <location>
        <position position="89"/>
    </location>
</feature>
<dbReference type="EMBL" id="UINC01182183">
    <property type="protein sequence ID" value="SVD92246.1"/>
    <property type="molecule type" value="Genomic_DNA"/>
</dbReference>
<evidence type="ECO:0000313" key="2">
    <source>
        <dbReference type="EMBL" id="SVD92246.1"/>
    </source>
</evidence>
<sequence>MQTRRLGRTGHHSSLAILGAAAFAMDTPDDAAGFLHEAVDAGINHLDIAPGYHLAERAVGPHLPGLRNRLFVAGKTGETERDWARTRLE</sequence>
<dbReference type="InterPro" id="IPR036812">
    <property type="entry name" value="NAD(P)_OxRdtase_dom_sf"/>
</dbReference>
<dbReference type="Pfam" id="PF00248">
    <property type="entry name" value="Aldo_ket_red"/>
    <property type="match status" value="1"/>
</dbReference>
<organism evidence="2">
    <name type="scientific">marine metagenome</name>
    <dbReference type="NCBI Taxonomy" id="408172"/>
    <lineage>
        <taxon>unclassified sequences</taxon>
        <taxon>metagenomes</taxon>
        <taxon>ecological metagenomes</taxon>
    </lineage>
</organism>
<reference evidence="2" key="1">
    <citation type="submission" date="2018-05" db="EMBL/GenBank/DDBJ databases">
        <authorList>
            <person name="Lanie J.A."/>
            <person name="Ng W.-L."/>
            <person name="Kazmierczak K.M."/>
            <person name="Andrzejewski T.M."/>
            <person name="Davidsen T.M."/>
            <person name="Wayne K.J."/>
            <person name="Tettelin H."/>
            <person name="Glass J.I."/>
            <person name="Rusch D."/>
            <person name="Podicherti R."/>
            <person name="Tsui H.-C.T."/>
            <person name="Winkler M.E."/>
        </authorList>
    </citation>
    <scope>NUCLEOTIDE SEQUENCE</scope>
</reference>
<feature type="domain" description="NADP-dependent oxidoreductase" evidence="1">
    <location>
        <begin position="17"/>
        <end position="76"/>
    </location>
</feature>
<dbReference type="PANTHER" id="PTHR43312">
    <property type="entry name" value="D-THREO-ALDOSE 1-DEHYDROGENASE"/>
    <property type="match status" value="1"/>
</dbReference>
<gene>
    <name evidence="2" type="ORF">METZ01_LOCUS445100</name>
</gene>